<comment type="caution">
    <text evidence="2">The sequence shown here is derived from an EMBL/GenBank/DDBJ whole genome shotgun (WGS) entry which is preliminary data.</text>
</comment>
<keyword evidence="3" id="KW-1185">Reference proteome</keyword>
<feature type="region of interest" description="Disordered" evidence="1">
    <location>
        <begin position="57"/>
        <end position="78"/>
    </location>
</feature>
<organism evidence="2 3">
    <name type="scientific">Cercophora samala</name>
    <dbReference type="NCBI Taxonomy" id="330535"/>
    <lineage>
        <taxon>Eukaryota</taxon>
        <taxon>Fungi</taxon>
        <taxon>Dikarya</taxon>
        <taxon>Ascomycota</taxon>
        <taxon>Pezizomycotina</taxon>
        <taxon>Sordariomycetes</taxon>
        <taxon>Sordariomycetidae</taxon>
        <taxon>Sordariales</taxon>
        <taxon>Lasiosphaeriaceae</taxon>
        <taxon>Cercophora</taxon>
    </lineage>
</organism>
<evidence type="ECO:0000313" key="3">
    <source>
        <dbReference type="Proteomes" id="UP001174997"/>
    </source>
</evidence>
<accession>A0AA40DH98</accession>
<feature type="region of interest" description="Disordered" evidence="1">
    <location>
        <begin position="1"/>
        <end position="22"/>
    </location>
</feature>
<gene>
    <name evidence="2" type="ORF">QBC41DRAFT_126084</name>
</gene>
<feature type="compositionally biased region" description="Polar residues" evidence="1">
    <location>
        <begin position="190"/>
        <end position="202"/>
    </location>
</feature>
<dbReference type="EMBL" id="JAULSY010000006">
    <property type="protein sequence ID" value="KAK0673478.1"/>
    <property type="molecule type" value="Genomic_DNA"/>
</dbReference>
<reference evidence="2" key="1">
    <citation type="submission" date="2023-06" db="EMBL/GenBank/DDBJ databases">
        <title>Genome-scale phylogeny and comparative genomics of the fungal order Sordariales.</title>
        <authorList>
            <consortium name="Lawrence Berkeley National Laboratory"/>
            <person name="Hensen N."/>
            <person name="Bonometti L."/>
            <person name="Westerberg I."/>
            <person name="Brannstrom I.O."/>
            <person name="Guillou S."/>
            <person name="Cros-Aarteil S."/>
            <person name="Calhoun S."/>
            <person name="Haridas S."/>
            <person name="Kuo A."/>
            <person name="Mondo S."/>
            <person name="Pangilinan J."/>
            <person name="Riley R."/>
            <person name="Labutti K."/>
            <person name="Andreopoulos B."/>
            <person name="Lipzen A."/>
            <person name="Chen C."/>
            <person name="Yanf M."/>
            <person name="Daum C."/>
            <person name="Ng V."/>
            <person name="Clum A."/>
            <person name="Steindorff A."/>
            <person name="Ohm R."/>
            <person name="Martin F."/>
            <person name="Silar P."/>
            <person name="Natvig D."/>
            <person name="Lalanne C."/>
            <person name="Gautier V."/>
            <person name="Ament-Velasquez S.L."/>
            <person name="Kruys A."/>
            <person name="Hutchinson M.I."/>
            <person name="Powell A.J."/>
            <person name="Barry K."/>
            <person name="Miller A.N."/>
            <person name="Grigoriev I.V."/>
            <person name="Debuchy R."/>
            <person name="Gladieux P."/>
            <person name="Thoren M.H."/>
            <person name="Johannesson H."/>
        </authorList>
    </citation>
    <scope>NUCLEOTIDE SEQUENCE</scope>
    <source>
        <strain evidence="2">CBS 307.81</strain>
    </source>
</reference>
<evidence type="ECO:0000313" key="2">
    <source>
        <dbReference type="EMBL" id="KAK0673478.1"/>
    </source>
</evidence>
<dbReference type="AlphaFoldDB" id="A0AA40DH98"/>
<dbReference type="Proteomes" id="UP001174997">
    <property type="component" value="Unassembled WGS sequence"/>
</dbReference>
<name>A0AA40DH98_9PEZI</name>
<evidence type="ECO:0000256" key="1">
    <source>
        <dbReference type="SAM" id="MobiDB-lite"/>
    </source>
</evidence>
<protein>
    <submittedName>
        <fullName evidence="2">Uncharacterized protein</fullName>
    </submittedName>
</protein>
<sequence length="262" mass="28756">MCWGQPGLGTERETERDGLSRCSTGVLSQDGGLTEGGQRVEIGTQLYHSIERCSRLGNSDQADRNNRNHHRAKAERRRYQVHHQVRLHVIIISLASRQLFSMAHHDQVAPAPAPEDPQTDSSQKRHSPGMGMTTNRRGLWPPRRRPKAPFRMWQPLPFSRIASQGRTDASRIPTAVSRPDKKEAVLQKAVPSSSPTTTDLTANPLSAAFVPGSIHTLLLPTRARTTPAPHQHHSTPGSFPPSLCSSVTAQVYLPAGLAPPPD</sequence>
<proteinExistence type="predicted"/>
<feature type="compositionally biased region" description="Basic and acidic residues" evidence="1">
    <location>
        <begin position="10"/>
        <end position="19"/>
    </location>
</feature>
<feature type="region of interest" description="Disordered" evidence="1">
    <location>
        <begin position="106"/>
        <end position="202"/>
    </location>
</feature>
<feature type="compositionally biased region" description="Basic residues" evidence="1">
    <location>
        <begin position="67"/>
        <end position="78"/>
    </location>
</feature>